<dbReference type="InterPro" id="IPR043917">
    <property type="entry name" value="DUF5753"/>
</dbReference>
<dbReference type="Pfam" id="PF19054">
    <property type="entry name" value="DUF5753"/>
    <property type="match status" value="1"/>
</dbReference>
<dbReference type="InterPro" id="IPR010982">
    <property type="entry name" value="Lambda_DNA-bd_dom_sf"/>
</dbReference>
<dbReference type="PROSITE" id="PS50943">
    <property type="entry name" value="HTH_CROC1"/>
    <property type="match status" value="1"/>
</dbReference>
<comment type="caution">
    <text evidence="2">The sequence shown here is derived from an EMBL/GenBank/DDBJ whole genome shotgun (WGS) entry which is preliminary data.</text>
</comment>
<dbReference type="SUPFAM" id="SSF47413">
    <property type="entry name" value="lambda repressor-like DNA-binding domains"/>
    <property type="match status" value="1"/>
</dbReference>
<dbReference type="InterPro" id="IPR001387">
    <property type="entry name" value="Cro/C1-type_HTH"/>
</dbReference>
<reference evidence="2 3" key="1">
    <citation type="submission" date="2020-08" db="EMBL/GenBank/DDBJ databases">
        <title>Sequencing the genomes of 1000 actinobacteria strains.</title>
        <authorList>
            <person name="Klenk H.-P."/>
        </authorList>
    </citation>
    <scope>NUCLEOTIDE SEQUENCE [LARGE SCALE GENOMIC DNA]</scope>
    <source>
        <strain evidence="2 3">DSM 44598</strain>
    </source>
</reference>
<dbReference type="Gene3D" id="1.10.260.40">
    <property type="entry name" value="lambda repressor-like DNA-binding domains"/>
    <property type="match status" value="1"/>
</dbReference>
<evidence type="ECO:0000313" key="2">
    <source>
        <dbReference type="EMBL" id="MBB5493233.1"/>
    </source>
</evidence>
<dbReference type="RefSeq" id="WP_184366526.1">
    <property type="nucleotide sequence ID" value="NZ_BAAAKM010000007.1"/>
</dbReference>
<dbReference type="EMBL" id="JACHDO010000001">
    <property type="protein sequence ID" value="MBB5493233.1"/>
    <property type="molecule type" value="Genomic_DNA"/>
</dbReference>
<evidence type="ECO:0000259" key="1">
    <source>
        <dbReference type="PROSITE" id="PS50943"/>
    </source>
</evidence>
<dbReference type="Pfam" id="PF13560">
    <property type="entry name" value="HTH_31"/>
    <property type="match status" value="1"/>
</dbReference>
<keyword evidence="3" id="KW-1185">Reference proteome</keyword>
<sequence length="288" mass="32792">MTSDSGPAVQQAQLTRRLTKLRRAQDLSQAQVADDLGWSYHKMMRYETGKQVLPQTELEALLRRYGVLDTPIGDALVELGQGARQPAWWKSYRTYVSRDYLRFVGLEAGASSIHQVQMSVVPGLLQTPEYARTLTATCRPKEVVDKIVELRKERQEKIRNRAQPPNEVYIIDESVLRRHVGKGKDPKIMPRQIEYIKALTQNKNIRLHIIPQNSDWTFGMYSSFTILAFADELEDILFKESIESSSTTGDTSDVEASKSEFENLLSRYTLGKMESLKLLEGIHLSLSS</sequence>
<organism evidence="2 3">
    <name type="scientific">Nocardiopsis metallicus</name>
    <dbReference type="NCBI Taxonomy" id="179819"/>
    <lineage>
        <taxon>Bacteria</taxon>
        <taxon>Bacillati</taxon>
        <taxon>Actinomycetota</taxon>
        <taxon>Actinomycetes</taxon>
        <taxon>Streptosporangiales</taxon>
        <taxon>Nocardiopsidaceae</taxon>
        <taxon>Nocardiopsis</taxon>
    </lineage>
</organism>
<dbReference type="GO" id="GO:0003677">
    <property type="term" value="F:DNA binding"/>
    <property type="evidence" value="ECO:0007669"/>
    <property type="project" value="InterPro"/>
</dbReference>
<dbReference type="SMART" id="SM00530">
    <property type="entry name" value="HTH_XRE"/>
    <property type="match status" value="1"/>
</dbReference>
<proteinExistence type="predicted"/>
<gene>
    <name evidence="2" type="ORF">HNR07_004370</name>
</gene>
<feature type="domain" description="HTH cro/C1-type" evidence="1">
    <location>
        <begin position="18"/>
        <end position="75"/>
    </location>
</feature>
<evidence type="ECO:0000313" key="3">
    <source>
        <dbReference type="Proteomes" id="UP000579647"/>
    </source>
</evidence>
<dbReference type="AlphaFoldDB" id="A0A840WCX1"/>
<accession>A0A840WCX1</accession>
<protein>
    <submittedName>
        <fullName evidence="2">Transcriptional regulator with XRE-family HTH domain</fullName>
    </submittedName>
</protein>
<dbReference type="Proteomes" id="UP000579647">
    <property type="component" value="Unassembled WGS sequence"/>
</dbReference>
<dbReference type="CDD" id="cd00093">
    <property type="entry name" value="HTH_XRE"/>
    <property type="match status" value="1"/>
</dbReference>
<name>A0A840WCX1_9ACTN</name>